<name>A0AAW1PLZ4_9CHLO</name>
<protein>
    <submittedName>
        <fullName evidence="3">Uncharacterized protein</fullName>
    </submittedName>
</protein>
<keyword evidence="4" id="KW-1185">Reference proteome</keyword>
<dbReference type="AlphaFoldDB" id="A0AAW1PLZ4"/>
<gene>
    <name evidence="3" type="ORF">WJX72_009398</name>
</gene>
<evidence type="ECO:0000313" key="4">
    <source>
        <dbReference type="Proteomes" id="UP001489004"/>
    </source>
</evidence>
<keyword evidence="1" id="KW-0175">Coiled coil</keyword>
<accession>A0AAW1PLZ4</accession>
<reference evidence="3 4" key="1">
    <citation type="journal article" date="2024" name="Nat. Commun.">
        <title>Phylogenomics reveals the evolutionary origins of lichenization in chlorophyte algae.</title>
        <authorList>
            <person name="Puginier C."/>
            <person name="Libourel C."/>
            <person name="Otte J."/>
            <person name="Skaloud P."/>
            <person name="Haon M."/>
            <person name="Grisel S."/>
            <person name="Petersen M."/>
            <person name="Berrin J.G."/>
            <person name="Delaux P.M."/>
            <person name="Dal Grande F."/>
            <person name="Keller J."/>
        </authorList>
    </citation>
    <scope>NUCLEOTIDE SEQUENCE [LARGE SCALE GENOMIC DNA]</scope>
    <source>
        <strain evidence="3 4">SAG 2043</strain>
    </source>
</reference>
<feature type="coiled-coil region" evidence="1">
    <location>
        <begin position="62"/>
        <end position="93"/>
    </location>
</feature>
<sequence length="233" mass="24525">MQGLINAQQEAKAEAEKLQAVLAAQAAHEGTVAVRTAAERRVEAVATAVRVVQGEVQAGRRAELAEATATEALEQIERQLEATDNALREYLCTHQAVYDGLAASHGNVAWVGSIGRRCQNPEAAASQPAHAPHLLDIQRWTSSGMQSAPLPALHHPIPGPLKRTAGSSAMPQPDPKRPRVAPVGTAVTPAAEGEVNRIPAFLAASAALQPEASPPSAFTLHQLAMRRQLLAAL</sequence>
<evidence type="ECO:0000256" key="2">
    <source>
        <dbReference type="SAM" id="MobiDB-lite"/>
    </source>
</evidence>
<organism evidence="3 4">
    <name type="scientific">[Myrmecia] bisecta</name>
    <dbReference type="NCBI Taxonomy" id="41462"/>
    <lineage>
        <taxon>Eukaryota</taxon>
        <taxon>Viridiplantae</taxon>
        <taxon>Chlorophyta</taxon>
        <taxon>core chlorophytes</taxon>
        <taxon>Trebouxiophyceae</taxon>
        <taxon>Trebouxiales</taxon>
        <taxon>Trebouxiaceae</taxon>
        <taxon>Myrmecia</taxon>
    </lineage>
</organism>
<evidence type="ECO:0000313" key="3">
    <source>
        <dbReference type="EMBL" id="KAK9809104.1"/>
    </source>
</evidence>
<dbReference type="Proteomes" id="UP001489004">
    <property type="component" value="Unassembled WGS sequence"/>
</dbReference>
<proteinExistence type="predicted"/>
<dbReference type="EMBL" id="JALJOR010000011">
    <property type="protein sequence ID" value="KAK9809104.1"/>
    <property type="molecule type" value="Genomic_DNA"/>
</dbReference>
<evidence type="ECO:0000256" key="1">
    <source>
        <dbReference type="SAM" id="Coils"/>
    </source>
</evidence>
<feature type="region of interest" description="Disordered" evidence="2">
    <location>
        <begin position="146"/>
        <end position="181"/>
    </location>
</feature>
<comment type="caution">
    <text evidence="3">The sequence shown here is derived from an EMBL/GenBank/DDBJ whole genome shotgun (WGS) entry which is preliminary data.</text>
</comment>